<evidence type="ECO:0000313" key="3">
    <source>
        <dbReference type="Proteomes" id="UP000597341"/>
    </source>
</evidence>
<dbReference type="RefSeq" id="WP_191281054.1">
    <property type="nucleotide sequence ID" value="NZ_BNAD01000019.1"/>
</dbReference>
<keyword evidence="1" id="KW-1133">Transmembrane helix</keyword>
<organism evidence="2 3">
    <name type="scientific">Nocardioides flavus</name>
    <name type="common">ex Wang et al. 2016</name>
    <dbReference type="NCBI Taxonomy" id="2058780"/>
    <lineage>
        <taxon>Bacteria</taxon>
        <taxon>Bacillati</taxon>
        <taxon>Actinomycetota</taxon>
        <taxon>Actinomycetes</taxon>
        <taxon>Propionibacteriales</taxon>
        <taxon>Nocardioidaceae</taxon>
        <taxon>Nocardioides</taxon>
    </lineage>
</organism>
<dbReference type="Gene3D" id="2.130.10.10">
    <property type="entry name" value="YVTN repeat-like/Quinoprotein amine dehydrogenase"/>
    <property type="match status" value="1"/>
</dbReference>
<evidence type="ECO:0000256" key="1">
    <source>
        <dbReference type="SAM" id="Phobius"/>
    </source>
</evidence>
<dbReference type="EMBL" id="BNAD01000019">
    <property type="protein sequence ID" value="GHE19175.1"/>
    <property type="molecule type" value="Genomic_DNA"/>
</dbReference>
<keyword evidence="1" id="KW-0472">Membrane</keyword>
<protein>
    <recommendedName>
        <fullName evidence="4">Exo-alpha-sialidase</fullName>
    </recommendedName>
</protein>
<dbReference type="InterPro" id="IPR015943">
    <property type="entry name" value="WD40/YVTN_repeat-like_dom_sf"/>
</dbReference>
<sequence>MPTQPRDRVLGLSAKARRLVYPLLAVTVVVIVVGTLATRGSAAEDGPRVGGDLHAVGEVGDRLFAAGHNGAGYRATSGAWTQIDALDDKDVMAWAQAGASLLAGAHGGLYRSLDNGSTFDVVQDLPGSDVHAVGAVGERVYVTSPEFGVVVSDDGGTTFESASAAGLDFMGTIWVDPSNPDVAVAPSMQSGVVKTTDGGATWASMGTSSGSMAAAVDASGQRMVTIGMDGSESSNDSGATWTLLEVPAGASAATYTSDGELVVAVLSGERAQLYTSVNGEWDLLT</sequence>
<keyword evidence="1" id="KW-0812">Transmembrane</keyword>
<name>A0ABQ3HND5_9ACTN</name>
<evidence type="ECO:0008006" key="4">
    <source>
        <dbReference type="Google" id="ProtNLM"/>
    </source>
</evidence>
<reference evidence="3" key="1">
    <citation type="journal article" date="2019" name="Int. J. Syst. Evol. Microbiol.">
        <title>The Global Catalogue of Microorganisms (GCM) 10K type strain sequencing project: providing services to taxonomists for standard genome sequencing and annotation.</title>
        <authorList>
            <consortium name="The Broad Institute Genomics Platform"/>
            <consortium name="The Broad Institute Genome Sequencing Center for Infectious Disease"/>
            <person name="Wu L."/>
            <person name="Ma J."/>
        </authorList>
    </citation>
    <scope>NUCLEOTIDE SEQUENCE [LARGE SCALE GENOMIC DNA]</scope>
    <source>
        <strain evidence="3">CGMCC 1.12791</strain>
    </source>
</reference>
<evidence type="ECO:0000313" key="2">
    <source>
        <dbReference type="EMBL" id="GHE19175.1"/>
    </source>
</evidence>
<gene>
    <name evidence="2" type="ORF">GCM10011376_37850</name>
</gene>
<comment type="caution">
    <text evidence="2">The sequence shown here is derived from an EMBL/GenBank/DDBJ whole genome shotgun (WGS) entry which is preliminary data.</text>
</comment>
<accession>A0ABQ3HND5</accession>
<proteinExistence type="predicted"/>
<dbReference type="SUPFAM" id="SSF110296">
    <property type="entry name" value="Oligoxyloglucan reducing end-specific cellobiohydrolase"/>
    <property type="match status" value="1"/>
</dbReference>
<feature type="transmembrane region" description="Helical" evidence="1">
    <location>
        <begin position="20"/>
        <end position="38"/>
    </location>
</feature>
<keyword evidence="3" id="KW-1185">Reference proteome</keyword>
<dbReference type="Proteomes" id="UP000597341">
    <property type="component" value="Unassembled WGS sequence"/>
</dbReference>